<keyword evidence="15" id="KW-0221">Differentiation</keyword>
<dbReference type="Pfam" id="PF08263">
    <property type="entry name" value="LRRNT_2"/>
    <property type="match status" value="2"/>
</dbReference>
<name>A0A6J1HD84_CUCMO</name>
<evidence type="ECO:0000256" key="15">
    <source>
        <dbReference type="ARBA" id="ARBA00022782"/>
    </source>
</evidence>
<dbReference type="GO" id="GO:0048437">
    <property type="term" value="P:floral organ development"/>
    <property type="evidence" value="ECO:0007669"/>
    <property type="project" value="UniProtKB-ARBA"/>
</dbReference>
<evidence type="ECO:0000256" key="21">
    <source>
        <dbReference type="ARBA" id="ARBA00047899"/>
    </source>
</evidence>
<evidence type="ECO:0000256" key="1">
    <source>
        <dbReference type="ARBA" id="ARBA00004251"/>
    </source>
</evidence>
<evidence type="ECO:0000256" key="7">
    <source>
        <dbReference type="ARBA" id="ARBA00022553"/>
    </source>
</evidence>
<accession>A0A6J1HD84</accession>
<dbReference type="Gene3D" id="1.10.510.10">
    <property type="entry name" value="Transferase(Phosphotransferase) domain 1"/>
    <property type="match status" value="2"/>
</dbReference>
<evidence type="ECO:0000256" key="8">
    <source>
        <dbReference type="ARBA" id="ARBA00022614"/>
    </source>
</evidence>
<proteinExistence type="inferred from homology"/>
<keyword evidence="28" id="KW-1185">Reference proteome</keyword>
<dbReference type="GO" id="GO:0048229">
    <property type="term" value="P:gametophyte development"/>
    <property type="evidence" value="ECO:0007669"/>
    <property type="project" value="UniProtKB-ARBA"/>
</dbReference>
<evidence type="ECO:0000313" key="28">
    <source>
        <dbReference type="Proteomes" id="UP000504609"/>
    </source>
</evidence>
<dbReference type="Pfam" id="PF07714">
    <property type="entry name" value="PK_Tyr_Ser-Thr"/>
    <property type="match status" value="2"/>
</dbReference>
<keyword evidence="7" id="KW-0597">Phosphoprotein</keyword>
<evidence type="ECO:0000256" key="13">
    <source>
        <dbReference type="ARBA" id="ARBA00022741"/>
    </source>
</evidence>
<dbReference type="PANTHER" id="PTHR48056:SF45">
    <property type="entry name" value="PROTEIN KINASE DOMAIN-CONTAINING PROTEIN"/>
    <property type="match status" value="1"/>
</dbReference>
<evidence type="ECO:0000256" key="5">
    <source>
        <dbReference type="ARBA" id="ARBA00022475"/>
    </source>
</evidence>
<gene>
    <name evidence="29" type="primary">LOC111463083</name>
</gene>
<keyword evidence="20" id="KW-0325">Glycoprotein</keyword>
<dbReference type="Gene3D" id="3.80.10.10">
    <property type="entry name" value="Ribonuclease Inhibitor"/>
    <property type="match status" value="7"/>
</dbReference>
<evidence type="ECO:0000256" key="11">
    <source>
        <dbReference type="ARBA" id="ARBA00022729"/>
    </source>
</evidence>
<dbReference type="GO" id="GO:0033612">
    <property type="term" value="F:receptor serine/threonine kinase binding"/>
    <property type="evidence" value="ECO:0007669"/>
    <property type="project" value="UniProtKB-ARBA"/>
</dbReference>
<keyword evidence="6" id="KW-0723">Serine/threonine-protein kinase</keyword>
<keyword evidence="9" id="KW-0808">Transferase</keyword>
<feature type="domain" description="Protein kinase" evidence="27">
    <location>
        <begin position="690"/>
        <end position="964"/>
    </location>
</feature>
<dbReference type="FunFam" id="3.80.10.10:FF:000233">
    <property type="entry name" value="Leucine-rich repeat receptor-like protein kinase TDR"/>
    <property type="match status" value="1"/>
</dbReference>
<comment type="subcellular location">
    <subcellularLocation>
        <location evidence="1">Cell membrane</location>
        <topology evidence="1">Single-pass type I membrane protein</topology>
    </subcellularLocation>
</comment>
<feature type="domain" description="Protein kinase" evidence="27">
    <location>
        <begin position="1719"/>
        <end position="1983"/>
    </location>
</feature>
<comment type="catalytic activity">
    <reaction evidence="21">
        <text>L-threonyl-[protein] + ATP = O-phospho-L-threonyl-[protein] + ADP + H(+)</text>
        <dbReference type="Rhea" id="RHEA:46608"/>
        <dbReference type="Rhea" id="RHEA-COMP:11060"/>
        <dbReference type="Rhea" id="RHEA-COMP:11605"/>
        <dbReference type="ChEBI" id="CHEBI:15378"/>
        <dbReference type="ChEBI" id="CHEBI:30013"/>
        <dbReference type="ChEBI" id="CHEBI:30616"/>
        <dbReference type="ChEBI" id="CHEBI:61977"/>
        <dbReference type="ChEBI" id="CHEBI:456216"/>
        <dbReference type="EC" id="2.7.11.1"/>
    </reaction>
</comment>
<evidence type="ECO:0000256" key="20">
    <source>
        <dbReference type="ARBA" id="ARBA00023180"/>
    </source>
</evidence>
<feature type="chain" id="PRO_5026684438" description="non-specific serine/threonine protein kinase" evidence="26">
    <location>
        <begin position="23"/>
        <end position="1983"/>
    </location>
</feature>
<evidence type="ECO:0000256" key="17">
    <source>
        <dbReference type="ARBA" id="ARBA00022989"/>
    </source>
</evidence>
<dbReference type="RefSeq" id="XP_022962662.1">
    <property type="nucleotide sequence ID" value="XM_023106894.1"/>
</dbReference>
<evidence type="ECO:0000256" key="2">
    <source>
        <dbReference type="ARBA" id="ARBA00008684"/>
    </source>
</evidence>
<keyword evidence="17 25" id="KW-1133">Transmembrane helix</keyword>
<evidence type="ECO:0000256" key="4">
    <source>
        <dbReference type="ARBA" id="ARBA00022473"/>
    </source>
</evidence>
<evidence type="ECO:0000256" key="16">
    <source>
        <dbReference type="ARBA" id="ARBA00022840"/>
    </source>
</evidence>
<evidence type="ECO:0000256" key="12">
    <source>
        <dbReference type="ARBA" id="ARBA00022737"/>
    </source>
</evidence>
<keyword evidence="19" id="KW-0675">Receptor</keyword>
<dbReference type="InterPro" id="IPR003591">
    <property type="entry name" value="Leu-rich_rpt_typical-subtyp"/>
</dbReference>
<dbReference type="InterPro" id="IPR032675">
    <property type="entry name" value="LRR_dom_sf"/>
</dbReference>
<evidence type="ECO:0000256" key="10">
    <source>
        <dbReference type="ARBA" id="ARBA00022692"/>
    </source>
</evidence>
<comment type="similarity">
    <text evidence="2">Belongs to the protein kinase superfamily. Ser/Thr protein kinase family.</text>
</comment>
<evidence type="ECO:0000256" key="25">
    <source>
        <dbReference type="SAM" id="Phobius"/>
    </source>
</evidence>
<evidence type="ECO:0000256" key="19">
    <source>
        <dbReference type="ARBA" id="ARBA00023170"/>
    </source>
</evidence>
<dbReference type="GO" id="GO:0009934">
    <property type="term" value="P:regulation of meristem structural organization"/>
    <property type="evidence" value="ECO:0007669"/>
    <property type="project" value="UniProtKB-ARBA"/>
</dbReference>
<evidence type="ECO:0000256" key="22">
    <source>
        <dbReference type="ARBA" id="ARBA00048679"/>
    </source>
</evidence>
<dbReference type="Pfam" id="PF23598">
    <property type="entry name" value="LRR_14"/>
    <property type="match status" value="2"/>
</dbReference>
<dbReference type="InterPro" id="IPR013210">
    <property type="entry name" value="LRR_N_plant-typ"/>
</dbReference>
<dbReference type="InterPro" id="IPR001245">
    <property type="entry name" value="Ser-Thr/Tyr_kinase_cat_dom"/>
</dbReference>
<dbReference type="InterPro" id="IPR000719">
    <property type="entry name" value="Prot_kinase_dom"/>
</dbReference>
<feature type="transmembrane region" description="Helical" evidence="25">
    <location>
        <begin position="1667"/>
        <end position="1686"/>
    </location>
</feature>
<dbReference type="KEGG" id="cmos:111463083"/>
<dbReference type="SMART" id="SM00220">
    <property type="entry name" value="S_TKc"/>
    <property type="match status" value="2"/>
</dbReference>
<evidence type="ECO:0000256" key="14">
    <source>
        <dbReference type="ARBA" id="ARBA00022777"/>
    </source>
</evidence>
<evidence type="ECO:0000256" key="9">
    <source>
        <dbReference type="ARBA" id="ARBA00022679"/>
    </source>
</evidence>
<keyword evidence="8" id="KW-0433">Leucine-rich repeat</keyword>
<keyword evidence="12" id="KW-0677">Repeat</keyword>
<keyword evidence="10 25" id="KW-0812">Transmembrane</keyword>
<comment type="function">
    <text evidence="23">Necessary for male gametophyte development, as well as ovule specification and function. Involved in cell-cell communication process required during early anther development, and regulating cell division and differentiation to organize cell layers. Required for the development of high-ordered vascular strands within the leaf and a correlated control of leaf shape, size and symmetry. May regulate the CLV1-dependent CLV3-mediated signaling in meristems maintenance.</text>
</comment>
<dbReference type="FunFam" id="3.80.10.10:FF:000108">
    <property type="entry name" value="Leucine-rich repeat receptor-like serine/threonine-protein kinase BAM3"/>
    <property type="match status" value="2"/>
</dbReference>
<dbReference type="InterPro" id="IPR011009">
    <property type="entry name" value="Kinase-like_dom_sf"/>
</dbReference>
<feature type="transmembrane region" description="Helical" evidence="25">
    <location>
        <begin position="1035"/>
        <end position="1053"/>
    </location>
</feature>
<feature type="signal peptide" evidence="26">
    <location>
        <begin position="1"/>
        <end position="22"/>
    </location>
</feature>
<sequence>MRLLPLLLLCLLQLHIHHCCSARVSEYRALLSLRTSISGDPKSSLSSWNASTSHCTWFGVTCDVRRHVTALDLSGLGLSGSLSPDVAYLRFLTNLSLASNDFSGPIPPEISSISSLRFLNLSNNVFDGSFPTQLSQLRNLQVLDLYNNNMTGDFPIVVTEMMSLRHLHLGGNFFAGAIPPEVGRMESLEYFAVSGNELGGSIPPEIGNLTNLRELYIGYFNAYVGGIPAEIGNLSELVRLDAANCGLSGRIPPELGKLKNLDTLFLQVNGLSGPLTPEIGELNGLKSLDLSNNMLVGEIPSSFSDLKNLTLLNLFRNKLHGAIPSFIGDLPKLEVLQLWENNFTEAIPQNLGKNGMLQILDLSSNKLTGNLPPDMCYGNRLQTLIALSNFLFGPIPESLGKCVSLNRIRMGDNFLNGSIPKGLLSLPDLSQVELQDNYLSGEFPVTDSISVNLGQISLSNNRLSGSIPPTIGNFSGVQKLLLDGNKFSGQIPPEIGRLQQLSKIDFSNNKFSGPIAPEISQCKLLTFVDLSRNELSGEIPNEITSMRILNYLNLSKNHLIGGIPASIASMQSLTSVDFSYNNLSGLVPGSGQFSYFNYTSFLGNPDLCGPYLGPCKDGVANSNYQQHVKGPFSASLKLLLVIGLLLCSIAFAVAAIIKARSLKRASESRAWKLTSFQRLDFTVDDVLDCLKEDNIIGKGGAGIVYKGAMPSGDHVAVKRLPVMSRGSSHDHGFNAEIQTLGRIRHRHIVRLLGFCSNHETNLLIYEYMPNGSLGEVLHGKKGGHLQWDTRYKIAIEAAKGLCYLHHDCSPLIVHRDVKSNNILLDTNFEAHVADFGLAKFLQDSGTSECMSAIAGSYGYIAPEYAYTLKVDEKSDVYSFGVVLLELVSGRKPVGEFGDGVDIVQWVRKMTDSNKEEAVKILDPRLSSIPLHEVSHVFYVAMLCVEEQAVERPTMREVIQILSEIPQPPCSKPGDSALPNSSPPPAAGAVALDPPTTGTKNKKEQQQQQPPPDLLNQNSKEEMTNRKHSKFVCKKMRFFAIILLLHLQILQLYFSPAFSASLTESQALLSFKNSISDDPRSSLSSWNAAVDPCTWARVTCDARGHVLALHLSSLDLSGTLSPHLASLPFLTNVSFQLNKFSGGIPPEFASMSSLRHLNLSSNLLNGSIPSEFSQLKNLQVLDVYNNNMTGVFPRVVTEIPNLRHLHLGGNFFSGRIPPEIGRLQFLEFLAIHGNDLEGPIPATIGNLTNLRQLFIGYYNTFVGGIPAAIGNLSELVLLDAASCGLSGKFPPELGKLQKLTKLFLQENALSGSLTELGGLKNIQSLDISCNMLVGEIPISFAEFKNLTLLHLFDNKLSGEIPGFMGDLPNLEILQLWNNNFTGSIPPNLGKNKLLLFLDLAFNQLTGTIPSEICHGDHLEVLILMGNSLHGSIPESLGNCTSLRRILLWGNALNGSIPKGLLGLPNLTQIDLHDNFLSGELPITDSASVNLLQISLSNNMISGSLPPTIGNLLAVQKLLLDRNKFSGEIPSTIGRLQQLSRINFSQNKFSGRIVPEISECKHLIFLDLSGNELSGEIPNNITNMKLLTYMNLSRNHLVGSIPASIVHMQSLTSVDFSYNNLSGLVLGTGQFGYFNYTSFLGNPYLCGAYLGPCNHQEHMKVSLSTPLRLLLVFGSFFCLFALTVALIFKVRSLRRAREFQGWRLTAFQRLGFSVDEVLNCLKKENAIAKGGYGTVYEGVMPSGDQVTVKRLPKMSDGCSNDDGFDTEIQALGRIRHRHVVRLLGFCSNHDTGLLVYEYMPNGNLYEVLHGKKGGHLLWDTRYKIAIGIANGLCYLHHHCSPPIVHRDVKSNNIMLDTNFDPQLANSGLAKFLQDAGTLDRSALAPEHVDEKWDVYSFGVVLFELVSGRNPVGELSDGVDLVEWVRKMTNSEKEGIHKMVDQRLSCVPLDEVMHVLNVAMLCTEEEAAKRPTMQEVVRILSEHQQQ</sequence>
<dbReference type="PROSITE" id="PS00108">
    <property type="entry name" value="PROTEIN_KINASE_ST"/>
    <property type="match status" value="2"/>
</dbReference>
<dbReference type="InterPro" id="IPR008271">
    <property type="entry name" value="Ser/Thr_kinase_AS"/>
</dbReference>
<dbReference type="SMART" id="SM00369">
    <property type="entry name" value="LRR_TYP"/>
    <property type="match status" value="15"/>
</dbReference>
<dbReference type="PANTHER" id="PTHR48056">
    <property type="entry name" value="LRR RECEPTOR-LIKE SERINE/THREONINE-PROTEIN KINASE-RELATED"/>
    <property type="match status" value="1"/>
</dbReference>
<keyword evidence="13" id="KW-0547">Nucleotide-binding</keyword>
<organism evidence="28 29">
    <name type="scientific">Cucurbita moschata</name>
    <name type="common">Winter crookneck squash</name>
    <name type="synonym">Cucurbita pepo var. moschata</name>
    <dbReference type="NCBI Taxonomy" id="3662"/>
    <lineage>
        <taxon>Eukaryota</taxon>
        <taxon>Viridiplantae</taxon>
        <taxon>Streptophyta</taxon>
        <taxon>Embryophyta</taxon>
        <taxon>Tracheophyta</taxon>
        <taxon>Spermatophyta</taxon>
        <taxon>Magnoliopsida</taxon>
        <taxon>eudicotyledons</taxon>
        <taxon>Gunneridae</taxon>
        <taxon>Pentapetalae</taxon>
        <taxon>rosids</taxon>
        <taxon>fabids</taxon>
        <taxon>Cucurbitales</taxon>
        <taxon>Cucurbitaceae</taxon>
        <taxon>Cucurbiteae</taxon>
        <taxon>Cucurbita</taxon>
    </lineage>
</organism>
<dbReference type="Proteomes" id="UP000504609">
    <property type="component" value="Unplaced"/>
</dbReference>
<keyword evidence="11 26" id="KW-0732">Signal</keyword>
<comment type="catalytic activity">
    <reaction evidence="22">
        <text>L-seryl-[protein] + ATP = O-phospho-L-seryl-[protein] + ADP + H(+)</text>
        <dbReference type="Rhea" id="RHEA:17989"/>
        <dbReference type="Rhea" id="RHEA-COMP:9863"/>
        <dbReference type="Rhea" id="RHEA-COMP:11604"/>
        <dbReference type="ChEBI" id="CHEBI:15378"/>
        <dbReference type="ChEBI" id="CHEBI:29999"/>
        <dbReference type="ChEBI" id="CHEBI:30616"/>
        <dbReference type="ChEBI" id="CHEBI:83421"/>
        <dbReference type="ChEBI" id="CHEBI:456216"/>
        <dbReference type="EC" id="2.7.11.1"/>
    </reaction>
</comment>
<dbReference type="FunFam" id="3.80.10.10:FF:000570">
    <property type="entry name" value="Leucine-rich repeat receptor-like serine/threonine-protein kinase BAM1"/>
    <property type="match status" value="1"/>
</dbReference>
<keyword evidence="16" id="KW-0067">ATP-binding</keyword>
<protein>
    <recommendedName>
        <fullName evidence="3">non-specific serine/threonine protein kinase</fullName>
        <ecNumber evidence="3">2.7.11.1</ecNumber>
    </recommendedName>
</protein>
<dbReference type="GO" id="GO:0005524">
    <property type="term" value="F:ATP binding"/>
    <property type="evidence" value="ECO:0007669"/>
    <property type="project" value="UniProtKB-KW"/>
</dbReference>
<evidence type="ECO:0000256" key="26">
    <source>
        <dbReference type="SAM" id="SignalP"/>
    </source>
</evidence>
<evidence type="ECO:0000256" key="6">
    <source>
        <dbReference type="ARBA" id="ARBA00022527"/>
    </source>
</evidence>
<dbReference type="Pfam" id="PF00560">
    <property type="entry name" value="LRR_1"/>
    <property type="match status" value="10"/>
</dbReference>
<keyword evidence="14" id="KW-0418">Kinase</keyword>
<dbReference type="SUPFAM" id="SSF56112">
    <property type="entry name" value="Protein kinase-like (PK-like)"/>
    <property type="match status" value="2"/>
</dbReference>
<dbReference type="GeneID" id="111463083"/>
<evidence type="ECO:0000256" key="24">
    <source>
        <dbReference type="SAM" id="MobiDB-lite"/>
    </source>
</evidence>
<dbReference type="SUPFAM" id="SSF52058">
    <property type="entry name" value="L domain-like"/>
    <property type="match status" value="2"/>
</dbReference>
<evidence type="ECO:0000256" key="18">
    <source>
        <dbReference type="ARBA" id="ARBA00023136"/>
    </source>
</evidence>
<keyword evidence="18 25" id="KW-0472">Membrane</keyword>
<dbReference type="InterPro" id="IPR055414">
    <property type="entry name" value="LRR_R13L4/SHOC2-like"/>
</dbReference>
<dbReference type="PROSITE" id="PS50011">
    <property type="entry name" value="PROTEIN_KINASE_DOM"/>
    <property type="match status" value="2"/>
</dbReference>
<dbReference type="FunFam" id="1.10.510.10:FF:000201">
    <property type="entry name" value="Leucine-rich repeat receptor-like serine/threonine-protein kinase"/>
    <property type="match status" value="1"/>
</dbReference>
<feature type="region of interest" description="Disordered" evidence="24">
    <location>
        <begin position="965"/>
        <end position="1022"/>
    </location>
</feature>
<dbReference type="GO" id="GO:0030154">
    <property type="term" value="P:cell differentiation"/>
    <property type="evidence" value="ECO:0007669"/>
    <property type="project" value="UniProtKB-KW"/>
</dbReference>
<dbReference type="GO" id="GO:0010075">
    <property type="term" value="P:regulation of meristem growth"/>
    <property type="evidence" value="ECO:0007669"/>
    <property type="project" value="UniProtKB-ARBA"/>
</dbReference>
<dbReference type="SUPFAM" id="SSF52047">
    <property type="entry name" value="RNI-like"/>
    <property type="match status" value="2"/>
</dbReference>
<keyword evidence="5" id="KW-1003">Cell membrane</keyword>
<dbReference type="GO" id="GO:0004674">
    <property type="term" value="F:protein serine/threonine kinase activity"/>
    <property type="evidence" value="ECO:0007669"/>
    <property type="project" value="UniProtKB-KW"/>
</dbReference>
<dbReference type="FunFam" id="1.10.510.10:FF:000358">
    <property type="entry name" value="Putative leucine-rich repeat receptor-like serine/threonine-protein kinase"/>
    <property type="match status" value="1"/>
</dbReference>
<feature type="transmembrane region" description="Helical" evidence="25">
    <location>
        <begin position="638"/>
        <end position="657"/>
    </location>
</feature>
<evidence type="ECO:0000259" key="27">
    <source>
        <dbReference type="PROSITE" id="PS50011"/>
    </source>
</evidence>
<dbReference type="FunFam" id="3.30.200.20:FF:000292">
    <property type="entry name" value="Leucine-rich repeat receptor-like serine/threonine-protein kinase BAM1"/>
    <property type="match status" value="2"/>
</dbReference>
<evidence type="ECO:0000313" key="29">
    <source>
        <dbReference type="RefSeq" id="XP_022962662.1"/>
    </source>
</evidence>
<dbReference type="Gene3D" id="3.30.200.20">
    <property type="entry name" value="Phosphorylase Kinase, domain 1"/>
    <property type="match status" value="2"/>
</dbReference>
<dbReference type="InterPro" id="IPR050647">
    <property type="entry name" value="Plant_LRR-RLKs"/>
</dbReference>
<evidence type="ECO:0000256" key="3">
    <source>
        <dbReference type="ARBA" id="ARBA00012513"/>
    </source>
</evidence>
<reference evidence="29" key="1">
    <citation type="submission" date="2025-08" db="UniProtKB">
        <authorList>
            <consortium name="RefSeq"/>
        </authorList>
    </citation>
    <scope>IDENTIFICATION</scope>
    <source>
        <tissue evidence="29">Young leaves</tissue>
    </source>
</reference>
<keyword evidence="4" id="KW-0217">Developmental protein</keyword>
<dbReference type="GO" id="GO:0005886">
    <property type="term" value="C:plasma membrane"/>
    <property type="evidence" value="ECO:0007669"/>
    <property type="project" value="UniProtKB-SubCell"/>
</dbReference>
<dbReference type="InterPro" id="IPR001611">
    <property type="entry name" value="Leu-rich_rpt"/>
</dbReference>
<evidence type="ECO:0000256" key="23">
    <source>
        <dbReference type="ARBA" id="ARBA00053482"/>
    </source>
</evidence>
<dbReference type="EC" id="2.7.11.1" evidence="3"/>